<dbReference type="InterPro" id="IPR035979">
    <property type="entry name" value="RBD_domain_sf"/>
</dbReference>
<feature type="compositionally biased region" description="Basic residues" evidence="5">
    <location>
        <begin position="380"/>
        <end position="390"/>
    </location>
</feature>
<dbReference type="InterPro" id="IPR005120">
    <property type="entry name" value="UPF3_dom"/>
</dbReference>
<proteinExistence type="inferred from homology"/>
<gene>
    <name evidence="7" type="ORF">PHSY_005406</name>
</gene>
<keyword evidence="8" id="KW-1185">Reference proteome</keyword>
<dbReference type="STRING" id="1305764.R9P8X8"/>
<dbReference type="GO" id="GO:0045727">
    <property type="term" value="P:positive regulation of translation"/>
    <property type="evidence" value="ECO:0007669"/>
    <property type="project" value="TreeGrafter"/>
</dbReference>
<feature type="compositionally biased region" description="Basic residues" evidence="5">
    <location>
        <begin position="419"/>
        <end position="428"/>
    </location>
</feature>
<dbReference type="PANTHER" id="PTHR13112:SF0">
    <property type="entry name" value="FI21285P1"/>
    <property type="match status" value="1"/>
</dbReference>
<dbReference type="CDD" id="cd12455">
    <property type="entry name" value="RRM_like_Smg4_UPF3"/>
    <property type="match status" value="1"/>
</dbReference>
<comment type="similarity">
    <text evidence="2">Belongs to the RENT3 family.</text>
</comment>
<dbReference type="HOGENOM" id="CLU_514953_0_0_1"/>
<name>R9P8X8_PSEHS</name>
<feature type="compositionally biased region" description="Low complexity" evidence="5">
    <location>
        <begin position="22"/>
        <end position="35"/>
    </location>
</feature>
<dbReference type="InterPro" id="IPR039722">
    <property type="entry name" value="Upf3"/>
</dbReference>
<feature type="domain" description="UPF3" evidence="6">
    <location>
        <begin position="121"/>
        <end position="332"/>
    </location>
</feature>
<feature type="compositionally biased region" description="Low complexity" evidence="5">
    <location>
        <begin position="431"/>
        <end position="441"/>
    </location>
</feature>
<accession>R9P8X8</accession>
<reference evidence="8" key="1">
    <citation type="journal article" date="2013" name="Genome Announc.">
        <title>Draft genome sequence of the basidiomycetous yeast-like fungus Pseudozyma hubeiensis SY62, which produces an abundant amount of the biosurfactant mannosylerythritol lipids.</title>
        <authorList>
            <person name="Konishi M."/>
            <person name="Hatada Y."/>
            <person name="Horiuchi J."/>
        </authorList>
    </citation>
    <scope>NUCLEOTIDE SEQUENCE [LARGE SCALE GENOMIC DNA]</scope>
    <source>
        <strain evidence="8">SY62</strain>
    </source>
</reference>
<dbReference type="Proteomes" id="UP000014071">
    <property type="component" value="Unassembled WGS sequence"/>
</dbReference>
<feature type="compositionally biased region" description="Polar residues" evidence="5">
    <location>
        <begin position="442"/>
        <end position="453"/>
    </location>
</feature>
<dbReference type="Gene3D" id="3.30.70.330">
    <property type="match status" value="1"/>
</dbReference>
<evidence type="ECO:0000256" key="4">
    <source>
        <dbReference type="ARBA" id="ARBA00023242"/>
    </source>
</evidence>
<dbReference type="PANTHER" id="PTHR13112">
    <property type="entry name" value="UPF3 REGULATOR OF NONSENSE TRANSCRIPTS-LIKE PROTEIN"/>
    <property type="match status" value="1"/>
</dbReference>
<dbReference type="AlphaFoldDB" id="R9P8X8"/>
<feature type="region of interest" description="Disordered" evidence="5">
    <location>
        <begin position="255"/>
        <end position="274"/>
    </location>
</feature>
<evidence type="ECO:0000313" key="7">
    <source>
        <dbReference type="EMBL" id="GAC97818.1"/>
    </source>
</evidence>
<dbReference type="Pfam" id="PF03467">
    <property type="entry name" value="Smg4_UPF3"/>
    <property type="match status" value="1"/>
</dbReference>
<dbReference type="GeneID" id="24110684"/>
<dbReference type="EMBL" id="DF238812">
    <property type="protein sequence ID" value="GAC97818.1"/>
    <property type="molecule type" value="Genomic_DNA"/>
</dbReference>
<feature type="compositionally biased region" description="Gly residues" evidence="5">
    <location>
        <begin position="402"/>
        <end position="411"/>
    </location>
</feature>
<dbReference type="OrthoDB" id="18087at2759"/>
<protein>
    <recommendedName>
        <fullName evidence="6">UPF3 domain-containing protein</fullName>
    </recommendedName>
</protein>
<evidence type="ECO:0000256" key="5">
    <source>
        <dbReference type="SAM" id="MobiDB-lite"/>
    </source>
</evidence>
<evidence type="ECO:0000256" key="2">
    <source>
        <dbReference type="ARBA" id="ARBA00005991"/>
    </source>
</evidence>
<sequence length="529" mass="55444">MPQSEAGPSAVVYATATDPSQKVRTQQTTKAQQQDKAVDNRAKAQQNKERAAQNRAQKAHKVSFAEDRAVAASNADGAQPSKPTNTTSASDNAAKQPKKQPKKDAPKAQMPRPGQAPSSFKSKVVIRRLPPNLPEEILWKAVSPWIRDAKDCQALDASTAADTPAQAGSETTSPAPPASTAATVDFKKFVAGKLKTDANKQSKHARAYVRFLDPQSLVQFHKAFDGHIFRDSKGKESVAIVEFAPYQKVVLPPAASVQRGRKAKPDPKQGTIEKDADYQSFLERLGNAGDDVKRSEGDLLASLHDPKGKEKEKEAKLAAGKATPLLLHLRAVKMAKLESAAAIKKAKKMEKAKAKAVAAGNTSGAAAGSSAAARAEEKAKAKKNKKKEKAKAKEKARAAPGVGDGAKGEQGGAQEKPLKKDKNKKRKGKAADAADTPPNAAQGSTAKQPSTSKVSKKPDTKPGVVAAAAGAPGKTTDPQGGGGGGESKAKAKNKPPRKNGAAKDKEKSATTSNTGAPAQPAKVQILKRD</sequence>
<keyword evidence="3" id="KW-0866">Nonsense-mediated mRNA decay</keyword>
<feature type="region of interest" description="Disordered" evidence="5">
    <location>
        <begin position="351"/>
        <end position="529"/>
    </location>
</feature>
<keyword evidence="4" id="KW-0539">Nucleus</keyword>
<feature type="compositionally biased region" description="Basic and acidic residues" evidence="5">
    <location>
        <begin position="263"/>
        <end position="274"/>
    </location>
</feature>
<evidence type="ECO:0000256" key="3">
    <source>
        <dbReference type="ARBA" id="ARBA00023161"/>
    </source>
</evidence>
<dbReference type="GO" id="GO:0000184">
    <property type="term" value="P:nuclear-transcribed mRNA catabolic process, nonsense-mediated decay"/>
    <property type="evidence" value="ECO:0007669"/>
    <property type="project" value="UniProtKB-KW"/>
</dbReference>
<evidence type="ECO:0000313" key="8">
    <source>
        <dbReference type="Proteomes" id="UP000014071"/>
    </source>
</evidence>
<dbReference type="eggNOG" id="KOG1295">
    <property type="taxonomic scope" value="Eukaryota"/>
</dbReference>
<dbReference type="RefSeq" id="XP_012191405.1">
    <property type="nucleotide sequence ID" value="XM_012336015.1"/>
</dbReference>
<dbReference type="SUPFAM" id="SSF54928">
    <property type="entry name" value="RNA-binding domain, RBD"/>
    <property type="match status" value="1"/>
</dbReference>
<feature type="compositionally biased region" description="Polar residues" evidence="5">
    <location>
        <begin position="81"/>
        <end position="91"/>
    </location>
</feature>
<dbReference type="GO" id="GO:0003729">
    <property type="term" value="F:mRNA binding"/>
    <property type="evidence" value="ECO:0007669"/>
    <property type="project" value="TreeGrafter"/>
</dbReference>
<comment type="subcellular location">
    <subcellularLocation>
        <location evidence="1">Nucleus</location>
    </subcellularLocation>
</comment>
<organism evidence="7 8">
    <name type="scientific">Pseudozyma hubeiensis (strain SY62)</name>
    <name type="common">Yeast</name>
    <dbReference type="NCBI Taxonomy" id="1305764"/>
    <lineage>
        <taxon>Eukaryota</taxon>
        <taxon>Fungi</taxon>
        <taxon>Dikarya</taxon>
        <taxon>Basidiomycota</taxon>
        <taxon>Ustilaginomycotina</taxon>
        <taxon>Ustilaginomycetes</taxon>
        <taxon>Ustilaginales</taxon>
        <taxon>Ustilaginaceae</taxon>
        <taxon>Pseudozyma</taxon>
    </lineage>
</organism>
<feature type="compositionally biased region" description="Basic and acidic residues" evidence="5">
    <location>
        <begin position="36"/>
        <end position="52"/>
    </location>
</feature>
<feature type="compositionally biased region" description="Low complexity" evidence="5">
    <location>
        <begin position="461"/>
        <end position="476"/>
    </location>
</feature>
<feature type="compositionally biased region" description="Low complexity" evidence="5">
    <location>
        <begin position="355"/>
        <end position="373"/>
    </location>
</feature>
<feature type="region of interest" description="Disordered" evidence="5">
    <location>
        <begin position="157"/>
        <end position="180"/>
    </location>
</feature>
<dbReference type="GO" id="GO:0005730">
    <property type="term" value="C:nucleolus"/>
    <property type="evidence" value="ECO:0007669"/>
    <property type="project" value="TreeGrafter"/>
</dbReference>
<dbReference type="InterPro" id="IPR012677">
    <property type="entry name" value="Nucleotide-bd_a/b_plait_sf"/>
</dbReference>
<feature type="region of interest" description="Disordered" evidence="5">
    <location>
        <begin position="1"/>
        <end position="123"/>
    </location>
</feature>
<dbReference type="GO" id="GO:0005737">
    <property type="term" value="C:cytoplasm"/>
    <property type="evidence" value="ECO:0007669"/>
    <property type="project" value="TreeGrafter"/>
</dbReference>
<evidence type="ECO:0000256" key="1">
    <source>
        <dbReference type="ARBA" id="ARBA00004123"/>
    </source>
</evidence>
<evidence type="ECO:0000259" key="6">
    <source>
        <dbReference type="Pfam" id="PF03467"/>
    </source>
</evidence>